<dbReference type="PANTHER" id="PTHR10340">
    <property type="entry name" value="SPHINGOMYELIN PHOSPHODIESTERASE"/>
    <property type="match status" value="1"/>
</dbReference>
<evidence type="ECO:0000313" key="5">
    <source>
        <dbReference type="Proteomes" id="UP000001542"/>
    </source>
</evidence>
<dbReference type="Gene3D" id="3.60.21.10">
    <property type="match status" value="1"/>
</dbReference>
<keyword evidence="3" id="KW-0472">Membrane</keyword>
<dbReference type="VEuPathDB" id="TrichDB:TVAGG3_0257440"/>
<dbReference type="KEGG" id="tva:4769927"/>
<proteinExistence type="predicted"/>
<dbReference type="PANTHER" id="PTHR10340:SF57">
    <property type="entry name" value="METALLOPHOS DOMAIN-CONTAINING PROTEIN"/>
    <property type="match status" value="1"/>
</dbReference>
<dbReference type="SMR" id="A2E5Q5"/>
<dbReference type="OMA" id="HFDPFHD"/>
<dbReference type="eggNOG" id="KOG3770">
    <property type="taxonomic scope" value="Eukaryota"/>
</dbReference>
<keyword evidence="2" id="KW-0325">Glycoprotein</keyword>
<reference evidence="4" key="1">
    <citation type="submission" date="2006-10" db="EMBL/GenBank/DDBJ databases">
        <authorList>
            <person name="Amadeo P."/>
            <person name="Zhao Q."/>
            <person name="Wortman J."/>
            <person name="Fraser-Liggett C."/>
            <person name="Carlton J."/>
        </authorList>
    </citation>
    <scope>NUCLEOTIDE SEQUENCE</scope>
    <source>
        <strain evidence="4">G3</strain>
    </source>
</reference>
<evidence type="ECO:0000256" key="3">
    <source>
        <dbReference type="SAM" id="Phobius"/>
    </source>
</evidence>
<dbReference type="CDD" id="cd00842">
    <property type="entry name" value="MPP_ASMase"/>
    <property type="match status" value="1"/>
</dbReference>
<evidence type="ECO:0000313" key="4">
    <source>
        <dbReference type="EMBL" id="EAY11975.1"/>
    </source>
</evidence>
<evidence type="ECO:0000256" key="1">
    <source>
        <dbReference type="ARBA" id="ARBA00022801"/>
    </source>
</evidence>
<dbReference type="FunFam" id="3.60.21.10:FF:000251">
    <property type="entry name" value="Sphingomyelinase phosphodiesterase D"/>
    <property type="match status" value="1"/>
</dbReference>
<protein>
    <recommendedName>
        <fullName evidence="6">Calcineurin-like phosphoesterase domain-containing protein</fullName>
    </recommendedName>
</protein>
<dbReference type="InterPro" id="IPR041805">
    <property type="entry name" value="ASMase/PPN1_MPP"/>
</dbReference>
<dbReference type="Proteomes" id="UP000001542">
    <property type="component" value="Unassembled WGS sequence"/>
</dbReference>
<dbReference type="SUPFAM" id="SSF56300">
    <property type="entry name" value="Metallo-dependent phosphatases"/>
    <property type="match status" value="1"/>
</dbReference>
<organism evidence="4 5">
    <name type="scientific">Trichomonas vaginalis (strain ATCC PRA-98 / G3)</name>
    <dbReference type="NCBI Taxonomy" id="412133"/>
    <lineage>
        <taxon>Eukaryota</taxon>
        <taxon>Metamonada</taxon>
        <taxon>Parabasalia</taxon>
        <taxon>Trichomonadida</taxon>
        <taxon>Trichomonadidae</taxon>
        <taxon>Trichomonas</taxon>
    </lineage>
</organism>
<dbReference type="VEuPathDB" id="TrichDB:TVAG_271580"/>
<keyword evidence="5" id="KW-1185">Reference proteome</keyword>
<gene>
    <name evidence="4" type="ORF">TVAG_271580</name>
</gene>
<dbReference type="AlphaFoldDB" id="A2E5Q5"/>
<feature type="transmembrane region" description="Helical" evidence="3">
    <location>
        <begin position="20"/>
        <end position="41"/>
    </location>
</feature>
<keyword evidence="3" id="KW-1133">Transmembrane helix</keyword>
<evidence type="ECO:0000256" key="2">
    <source>
        <dbReference type="ARBA" id="ARBA00023180"/>
    </source>
</evidence>
<sequence length="428" mass="47871">MDEEVLVENNQGESVTKCLQWGVGITVVVTCIAGLLIVYFVNPSNTAKTINIFSISDLQIDPLYNAYSTDVSSLCRGNNNSEIANNFGQYGCNTPEGTLDSMVNYAVKNKLKPTFILLGGDNIADSLDYSREDNDKLQSRIISKLQTAFPKIPIYPIIGSTEFSTKFGQFSTDSTDLKALNSVLGVSLTDSEKETFMKGGYFAHDFPKFNVRILFLNTAIYSASRSFNSSETDPYGQFQFILDQGEEAAKKNIGIGAIMYLPPITNSTTFPNGMHSEYSTKLINLFNQTNFKFIISGYTHTDSIFPVYSNSTQSYVMTNPSVSPLFGNNPGFRMLRIRAGVLEDFDQYYFDISRKDSQWNKEYTFTNSYSVKSASPDSVGKAIDWVMTTGEGRWTFRERTFVRAKTDDDLYYCLLSSKSMQASVNCVN</sequence>
<dbReference type="InParanoid" id="A2E5Q5"/>
<accession>A2E5Q5</accession>
<dbReference type="InterPro" id="IPR029052">
    <property type="entry name" value="Metallo-depent_PP-like"/>
</dbReference>
<dbReference type="STRING" id="5722.A2E5Q5"/>
<dbReference type="GO" id="GO:0016787">
    <property type="term" value="F:hydrolase activity"/>
    <property type="evidence" value="ECO:0007669"/>
    <property type="project" value="UniProtKB-KW"/>
</dbReference>
<reference evidence="4" key="2">
    <citation type="journal article" date="2007" name="Science">
        <title>Draft genome sequence of the sexually transmitted pathogen Trichomonas vaginalis.</title>
        <authorList>
            <person name="Carlton J.M."/>
            <person name="Hirt R.P."/>
            <person name="Silva J.C."/>
            <person name="Delcher A.L."/>
            <person name="Schatz M."/>
            <person name="Zhao Q."/>
            <person name="Wortman J.R."/>
            <person name="Bidwell S.L."/>
            <person name="Alsmark U.C.M."/>
            <person name="Besteiro S."/>
            <person name="Sicheritz-Ponten T."/>
            <person name="Noel C.J."/>
            <person name="Dacks J.B."/>
            <person name="Foster P.G."/>
            <person name="Simillion C."/>
            <person name="Van de Peer Y."/>
            <person name="Miranda-Saavedra D."/>
            <person name="Barton G.J."/>
            <person name="Westrop G.D."/>
            <person name="Mueller S."/>
            <person name="Dessi D."/>
            <person name="Fiori P.L."/>
            <person name="Ren Q."/>
            <person name="Paulsen I."/>
            <person name="Zhang H."/>
            <person name="Bastida-Corcuera F.D."/>
            <person name="Simoes-Barbosa A."/>
            <person name="Brown M.T."/>
            <person name="Hayes R.D."/>
            <person name="Mukherjee M."/>
            <person name="Okumura C.Y."/>
            <person name="Schneider R."/>
            <person name="Smith A.J."/>
            <person name="Vanacova S."/>
            <person name="Villalvazo M."/>
            <person name="Haas B.J."/>
            <person name="Pertea M."/>
            <person name="Feldblyum T.V."/>
            <person name="Utterback T.R."/>
            <person name="Shu C.L."/>
            <person name="Osoegawa K."/>
            <person name="de Jong P.J."/>
            <person name="Hrdy I."/>
            <person name="Horvathova L."/>
            <person name="Zubacova Z."/>
            <person name="Dolezal P."/>
            <person name="Malik S.B."/>
            <person name="Logsdon J.M. Jr."/>
            <person name="Henze K."/>
            <person name="Gupta A."/>
            <person name="Wang C.C."/>
            <person name="Dunne R.L."/>
            <person name="Upcroft J.A."/>
            <person name="Upcroft P."/>
            <person name="White O."/>
            <person name="Salzberg S.L."/>
            <person name="Tang P."/>
            <person name="Chiu C.-H."/>
            <person name="Lee Y.-S."/>
            <person name="Embley T.M."/>
            <person name="Coombs G.H."/>
            <person name="Mottram J.C."/>
            <person name="Tachezy J."/>
            <person name="Fraser-Liggett C.M."/>
            <person name="Johnson P.J."/>
        </authorList>
    </citation>
    <scope>NUCLEOTIDE SEQUENCE [LARGE SCALE GENOMIC DNA]</scope>
    <source>
        <strain evidence="4">G3</strain>
    </source>
</reference>
<keyword evidence="3" id="KW-0812">Transmembrane</keyword>
<evidence type="ECO:0008006" key="6">
    <source>
        <dbReference type="Google" id="ProtNLM"/>
    </source>
</evidence>
<keyword evidence="1" id="KW-0378">Hydrolase</keyword>
<dbReference type="RefSeq" id="XP_001324198.1">
    <property type="nucleotide sequence ID" value="XM_001324163.1"/>
</dbReference>
<dbReference type="OrthoDB" id="348678at2759"/>
<dbReference type="EMBL" id="DS113309">
    <property type="protein sequence ID" value="EAY11975.1"/>
    <property type="molecule type" value="Genomic_DNA"/>
</dbReference>
<name>A2E5Q5_TRIV3</name>